<evidence type="ECO:0000313" key="2">
    <source>
        <dbReference type="Proteomes" id="UP000663853"/>
    </source>
</evidence>
<dbReference type="InterPro" id="IPR027417">
    <property type="entry name" value="P-loop_NTPase"/>
</dbReference>
<dbReference type="SUPFAM" id="SSF52540">
    <property type="entry name" value="P-loop containing nucleoside triphosphate hydrolases"/>
    <property type="match status" value="1"/>
</dbReference>
<dbReference type="PANTHER" id="PTHR21529">
    <property type="entry name" value="MAMMARY TURMOR VIRUS RECEPTOR HOMOLOG 1, 2 MTVR1, 2"/>
    <property type="match status" value="1"/>
</dbReference>
<name>A0A8H3DL54_9AGAM</name>
<reference evidence="1" key="1">
    <citation type="submission" date="2021-01" db="EMBL/GenBank/DDBJ databases">
        <authorList>
            <person name="Kaushik A."/>
        </authorList>
    </citation>
    <scope>NUCLEOTIDE SEQUENCE</scope>
    <source>
        <strain evidence="1">AG6-10EEA</strain>
    </source>
</reference>
<evidence type="ECO:0008006" key="3">
    <source>
        <dbReference type="Google" id="ProtNLM"/>
    </source>
</evidence>
<comment type="caution">
    <text evidence="1">The sequence shown here is derived from an EMBL/GenBank/DDBJ whole genome shotgun (WGS) entry which is preliminary data.</text>
</comment>
<gene>
    <name evidence="1" type="ORF">RDB_LOCUS163955</name>
</gene>
<protein>
    <recommendedName>
        <fullName evidence="3">DUF2075 domain-containing protein</fullName>
    </recommendedName>
</protein>
<proteinExistence type="predicted"/>
<dbReference type="InterPro" id="IPR039904">
    <property type="entry name" value="TRANK1"/>
</dbReference>
<dbReference type="PANTHER" id="PTHR21529:SF4">
    <property type="entry name" value="TPR AND ANKYRIN REPEAT-CONTAINING PROTEIN 1"/>
    <property type="match status" value="1"/>
</dbReference>
<dbReference type="Proteomes" id="UP000663853">
    <property type="component" value="Unassembled WGS sequence"/>
</dbReference>
<evidence type="ECO:0000313" key="1">
    <source>
        <dbReference type="EMBL" id="CAE6528478.1"/>
    </source>
</evidence>
<accession>A0A8H3DL54</accession>
<sequence length="370" mass="42241">MSATALQAGNRWPVVLSGGAITKLRKIERDQKALEIVHKKIRELSMGHFSSNNCRPIVGTLQYVPMFRAKASLDLRIIYQIDVLPDPAAVYDHQVIKIFQIESRARVDYQFWAKASMRLQRVNPSYQERCQYIRRVETADGERQFPVMFPHEDYGLGVSREESGFLLEGLTEVEQEQIQRITMDRFAPFNRALYNSIAADLEVVLPMVLDEYERAIVNHKGASIIIGRSGTGKTTALIYKIRAVDQENIANEDPQPIRQIFVTRSRALAQHVEATYRGLTEFTNIASKSEDELKEMAKQSRENPNRALVEFDTEIDLRNDLPPRYSELTQQNFPLFVSFDKLCSLLEGDIRQNIPGQISSDGARSLIGYE</sequence>
<dbReference type="EMBL" id="CAJMXA010003951">
    <property type="protein sequence ID" value="CAE6528478.1"/>
    <property type="molecule type" value="Genomic_DNA"/>
</dbReference>
<dbReference type="AlphaFoldDB" id="A0A8H3DL54"/>
<organism evidence="1 2">
    <name type="scientific">Rhizoctonia solani</name>
    <dbReference type="NCBI Taxonomy" id="456999"/>
    <lineage>
        <taxon>Eukaryota</taxon>
        <taxon>Fungi</taxon>
        <taxon>Dikarya</taxon>
        <taxon>Basidiomycota</taxon>
        <taxon>Agaricomycotina</taxon>
        <taxon>Agaricomycetes</taxon>
        <taxon>Cantharellales</taxon>
        <taxon>Ceratobasidiaceae</taxon>
        <taxon>Rhizoctonia</taxon>
    </lineage>
</organism>